<keyword evidence="1" id="KW-1185">Reference proteome</keyword>
<dbReference type="AlphaFoldDB" id="A0A1I7X1Y4"/>
<sequence length="75" mass="8927">MENIIPIIYLVYIIIYRQMCYSKYAHILFATLTVAYKNYSPLSTKSLLVILKYIVRNKFLNSTKFLFLFSKNGYL</sequence>
<dbReference type="WBParaSite" id="Hba_11580">
    <property type="protein sequence ID" value="Hba_11580"/>
    <property type="gene ID" value="Hba_11580"/>
</dbReference>
<organism evidence="1 2">
    <name type="scientific">Heterorhabditis bacteriophora</name>
    <name type="common">Entomopathogenic nematode worm</name>
    <dbReference type="NCBI Taxonomy" id="37862"/>
    <lineage>
        <taxon>Eukaryota</taxon>
        <taxon>Metazoa</taxon>
        <taxon>Ecdysozoa</taxon>
        <taxon>Nematoda</taxon>
        <taxon>Chromadorea</taxon>
        <taxon>Rhabditida</taxon>
        <taxon>Rhabditina</taxon>
        <taxon>Rhabditomorpha</taxon>
        <taxon>Strongyloidea</taxon>
        <taxon>Heterorhabditidae</taxon>
        <taxon>Heterorhabditis</taxon>
    </lineage>
</organism>
<proteinExistence type="predicted"/>
<dbReference type="Proteomes" id="UP000095283">
    <property type="component" value="Unplaced"/>
</dbReference>
<evidence type="ECO:0000313" key="1">
    <source>
        <dbReference type="Proteomes" id="UP000095283"/>
    </source>
</evidence>
<evidence type="ECO:0000313" key="2">
    <source>
        <dbReference type="WBParaSite" id="Hba_11580"/>
    </source>
</evidence>
<protein>
    <submittedName>
        <fullName evidence="2">Secreted protein</fullName>
    </submittedName>
</protein>
<accession>A0A1I7X1Y4</accession>
<name>A0A1I7X1Y4_HETBA</name>
<reference evidence="2" key="1">
    <citation type="submission" date="2016-11" db="UniProtKB">
        <authorList>
            <consortium name="WormBaseParasite"/>
        </authorList>
    </citation>
    <scope>IDENTIFICATION</scope>
</reference>